<comment type="caution">
    <text evidence="5">The sequence shown here is derived from an EMBL/GenBank/DDBJ whole genome shotgun (WGS) entry which is preliminary data.</text>
</comment>
<sequence>MRCMLCNEQQPIAQDCRKCKSRMGRYYCHKCRLIDDGPGKEIFHCDKCGICLSGDKSKFYHCETCDACVALSARTKHLCKEKQLHCDCPICGEQIFASTQAIVQTECRHLMHEKCLEKHAEYSFKCPICLASICETQAFFRAIEKYMGTSTMPVEYRDVKSNIHCNDCRQRSVAKYHFLYHKCHLCLSYNTTMLSTFTGTSAKLVAFQYSRLVRRDELLTAKLWINDLKSQYLENIKSCAKELPTDFERFPSSIHTYIDAYSNWYAVNRDAIVAYRARQLLAERISGPSFIPSKNELKKFEMSVVEEERLLQQVQLRLSEKVHLANQKIDIEDEGYQRATELSRQNEELVSEIQKLEAELEEAGKVLEEKEKREKDIVEQQTRELQAAHNELVRETAMRDDMSRERDRLDEKLRRLQSDEEKRKMSEVDSQEQQRLVDRWIRSIGPVVGAKVENNMLILTLGEGVGPMSGRRILVEFSVLGNVVSVRTDDGRELPPAFNHDTLMRLLEE</sequence>
<evidence type="ECO:0000313" key="5">
    <source>
        <dbReference type="EMBL" id="KAJ1642879.1"/>
    </source>
</evidence>
<reference evidence="5" key="1">
    <citation type="submission" date="2022-07" db="EMBL/GenBank/DDBJ databases">
        <title>Phylogenomic reconstructions and comparative analyses of Kickxellomycotina fungi.</title>
        <authorList>
            <person name="Reynolds N.K."/>
            <person name="Stajich J.E."/>
            <person name="Barry K."/>
            <person name="Grigoriev I.V."/>
            <person name="Crous P."/>
            <person name="Smith M.E."/>
        </authorList>
    </citation>
    <scope>NUCLEOTIDE SEQUENCE</scope>
    <source>
        <strain evidence="5">NBRC 105413</strain>
    </source>
</reference>
<organism evidence="5 6">
    <name type="scientific">Coemansia asiatica</name>
    <dbReference type="NCBI Taxonomy" id="1052880"/>
    <lineage>
        <taxon>Eukaryota</taxon>
        <taxon>Fungi</taxon>
        <taxon>Fungi incertae sedis</taxon>
        <taxon>Zoopagomycota</taxon>
        <taxon>Kickxellomycotina</taxon>
        <taxon>Kickxellomycetes</taxon>
        <taxon>Kickxellales</taxon>
        <taxon>Kickxellaceae</taxon>
        <taxon>Coemansia</taxon>
    </lineage>
</organism>
<dbReference type="InterPro" id="IPR013083">
    <property type="entry name" value="Znf_RING/FYVE/PHD"/>
</dbReference>
<evidence type="ECO:0000313" key="6">
    <source>
        <dbReference type="Proteomes" id="UP001145021"/>
    </source>
</evidence>
<evidence type="ECO:0000259" key="4">
    <source>
        <dbReference type="PROSITE" id="PS51270"/>
    </source>
</evidence>
<evidence type="ECO:0000256" key="1">
    <source>
        <dbReference type="PROSITE-ProRule" id="PRU00175"/>
    </source>
</evidence>
<accession>A0A9W8CH37</accession>
<keyword evidence="1" id="KW-0479">Metal-binding</keyword>
<feature type="domain" description="RING-type" evidence="3">
    <location>
        <begin position="88"/>
        <end position="129"/>
    </location>
</feature>
<dbReference type="Gene3D" id="2.20.28.10">
    <property type="match status" value="1"/>
</dbReference>
<dbReference type="InterPro" id="IPR039512">
    <property type="entry name" value="RCHY1_zinc-ribbon"/>
</dbReference>
<dbReference type="EMBL" id="JANBOH010000325">
    <property type="protein sequence ID" value="KAJ1642879.1"/>
    <property type="molecule type" value="Genomic_DNA"/>
</dbReference>
<dbReference type="Proteomes" id="UP001145021">
    <property type="component" value="Unassembled WGS sequence"/>
</dbReference>
<keyword evidence="6" id="KW-1185">Reference proteome</keyword>
<keyword evidence="1" id="KW-0863">Zinc-finger</keyword>
<dbReference type="SUPFAM" id="SSF161245">
    <property type="entry name" value="Zinc hairpin stack"/>
    <property type="match status" value="1"/>
</dbReference>
<dbReference type="SUPFAM" id="SSF57850">
    <property type="entry name" value="RING/U-box"/>
    <property type="match status" value="1"/>
</dbReference>
<dbReference type="PANTHER" id="PTHR21319:SF0">
    <property type="entry name" value="AND RING FINGER DOMAIN PROTEIN, PUTATIVE (AFU_ORTHOLOGUE AFUA_1G08900)-RELATED"/>
    <property type="match status" value="1"/>
</dbReference>
<dbReference type="InterPro" id="IPR037275">
    <property type="entry name" value="Znf_CTCHY_sf"/>
</dbReference>
<dbReference type="InterPro" id="IPR001841">
    <property type="entry name" value="Znf_RING"/>
</dbReference>
<dbReference type="GO" id="GO:0061630">
    <property type="term" value="F:ubiquitin protein ligase activity"/>
    <property type="evidence" value="ECO:0007669"/>
    <property type="project" value="TreeGrafter"/>
</dbReference>
<gene>
    <name evidence="5" type="ORF">LPJ64_005307</name>
</gene>
<protein>
    <submittedName>
        <fullName evidence="5">Uncharacterized protein</fullName>
    </submittedName>
</protein>
<dbReference type="PANTHER" id="PTHR21319">
    <property type="entry name" value="RING FINGER AND CHY ZINC FINGER DOMAIN-CONTAINING PROTEIN 1"/>
    <property type="match status" value="1"/>
</dbReference>
<dbReference type="Pfam" id="PF14599">
    <property type="entry name" value="zinc_ribbon_6"/>
    <property type="match status" value="1"/>
</dbReference>
<dbReference type="SMART" id="SM00184">
    <property type="entry name" value="RING"/>
    <property type="match status" value="1"/>
</dbReference>
<keyword evidence="1" id="KW-0862">Zinc</keyword>
<evidence type="ECO:0000256" key="2">
    <source>
        <dbReference type="SAM" id="Coils"/>
    </source>
</evidence>
<dbReference type="AlphaFoldDB" id="A0A9W8CH37"/>
<dbReference type="GO" id="GO:0006511">
    <property type="term" value="P:ubiquitin-dependent protein catabolic process"/>
    <property type="evidence" value="ECO:0007669"/>
    <property type="project" value="TreeGrafter"/>
</dbReference>
<feature type="domain" description="CTCHY-type" evidence="4">
    <location>
        <begin position="23"/>
        <end position="87"/>
    </location>
</feature>
<evidence type="ECO:0000259" key="3">
    <source>
        <dbReference type="PROSITE" id="PS50089"/>
    </source>
</evidence>
<dbReference type="Pfam" id="PF13639">
    <property type="entry name" value="zf-RING_2"/>
    <property type="match status" value="1"/>
</dbReference>
<dbReference type="GO" id="GO:0016567">
    <property type="term" value="P:protein ubiquitination"/>
    <property type="evidence" value="ECO:0007669"/>
    <property type="project" value="TreeGrafter"/>
</dbReference>
<dbReference type="PROSITE" id="PS50089">
    <property type="entry name" value="ZF_RING_2"/>
    <property type="match status" value="1"/>
</dbReference>
<dbReference type="GO" id="GO:0005634">
    <property type="term" value="C:nucleus"/>
    <property type="evidence" value="ECO:0007669"/>
    <property type="project" value="TreeGrafter"/>
</dbReference>
<dbReference type="GO" id="GO:0008270">
    <property type="term" value="F:zinc ion binding"/>
    <property type="evidence" value="ECO:0007669"/>
    <property type="project" value="UniProtKB-KW"/>
</dbReference>
<dbReference type="PROSITE" id="PS51270">
    <property type="entry name" value="ZF_CTCHY"/>
    <property type="match status" value="1"/>
</dbReference>
<proteinExistence type="predicted"/>
<dbReference type="Gene3D" id="3.30.40.10">
    <property type="entry name" value="Zinc/RING finger domain, C3HC4 (zinc finger)"/>
    <property type="match status" value="1"/>
</dbReference>
<name>A0A9W8CH37_9FUNG</name>
<feature type="coiled-coil region" evidence="2">
    <location>
        <begin position="297"/>
        <end position="422"/>
    </location>
</feature>
<keyword evidence="2" id="KW-0175">Coiled coil</keyword>
<dbReference type="InterPro" id="IPR017921">
    <property type="entry name" value="Znf_CTCHY"/>
</dbReference>